<gene>
    <name evidence="4" type="primary">LOC121218473</name>
</gene>
<dbReference type="PROSITE" id="PS50158">
    <property type="entry name" value="ZF_CCHC"/>
    <property type="match status" value="1"/>
</dbReference>
<dbReference type="InterPro" id="IPR001878">
    <property type="entry name" value="Znf_CCHC"/>
</dbReference>
<dbReference type="Pfam" id="PF03732">
    <property type="entry name" value="Retrotrans_gag"/>
    <property type="match status" value="1"/>
</dbReference>
<name>A0ABM3A9V2_GOSHI</name>
<evidence type="ECO:0000313" key="3">
    <source>
        <dbReference type="Proteomes" id="UP000818029"/>
    </source>
</evidence>
<evidence type="ECO:0000256" key="1">
    <source>
        <dbReference type="PROSITE-ProRule" id="PRU00047"/>
    </source>
</evidence>
<dbReference type="GeneID" id="121218473"/>
<keyword evidence="1" id="KW-0863">Zinc-finger</keyword>
<protein>
    <recommendedName>
        <fullName evidence="2">CCHC-type domain-containing protein</fullName>
    </recommendedName>
</protein>
<reference evidence="4" key="2">
    <citation type="submission" date="2025-08" db="UniProtKB">
        <authorList>
            <consortium name="RefSeq"/>
        </authorList>
    </citation>
    <scope>IDENTIFICATION</scope>
</reference>
<sequence length="176" mass="20532">MLKTTYQNKYVGASYIEARRQELLNVTQGDCSVVEYEAEFIRLSRYARGMVATEYERCVRFEDGLRDSLRVLIAPQRERDFSALVEKAKIAEEVKRSERQNREKRKAKWDFEPSNTGMRPKKKARTDGPLCNRYYPRECWRATGACLRCGSTEHRVKDCPLRSNQMQAPIVETAQP</sequence>
<organism evidence="3 4">
    <name type="scientific">Gossypium hirsutum</name>
    <name type="common">Upland cotton</name>
    <name type="synonym">Gossypium mexicanum</name>
    <dbReference type="NCBI Taxonomy" id="3635"/>
    <lineage>
        <taxon>Eukaryota</taxon>
        <taxon>Viridiplantae</taxon>
        <taxon>Streptophyta</taxon>
        <taxon>Embryophyta</taxon>
        <taxon>Tracheophyta</taxon>
        <taxon>Spermatophyta</taxon>
        <taxon>Magnoliopsida</taxon>
        <taxon>eudicotyledons</taxon>
        <taxon>Gunneridae</taxon>
        <taxon>Pentapetalae</taxon>
        <taxon>rosids</taxon>
        <taxon>malvids</taxon>
        <taxon>Malvales</taxon>
        <taxon>Malvaceae</taxon>
        <taxon>Malvoideae</taxon>
        <taxon>Gossypium</taxon>
    </lineage>
</organism>
<dbReference type="PANTHER" id="PTHR34482">
    <property type="entry name" value="DNA DAMAGE-INDUCIBLE PROTEIN 1-LIKE"/>
    <property type="match status" value="1"/>
</dbReference>
<feature type="domain" description="CCHC-type" evidence="2">
    <location>
        <begin position="146"/>
        <end position="160"/>
    </location>
</feature>
<keyword evidence="1" id="KW-0862">Zinc</keyword>
<dbReference type="InterPro" id="IPR005162">
    <property type="entry name" value="Retrotrans_gag_dom"/>
</dbReference>
<proteinExistence type="predicted"/>
<dbReference type="PANTHER" id="PTHR34482:SF36">
    <property type="entry name" value="RETROTRANSPOSON GAG DOMAIN-CONTAINING PROTEIN"/>
    <property type="match status" value="1"/>
</dbReference>
<accession>A0ABM3A9V2</accession>
<evidence type="ECO:0000259" key="2">
    <source>
        <dbReference type="PROSITE" id="PS50158"/>
    </source>
</evidence>
<keyword evidence="3" id="KW-1185">Reference proteome</keyword>
<keyword evidence="1" id="KW-0479">Metal-binding</keyword>
<evidence type="ECO:0000313" key="4">
    <source>
        <dbReference type="RefSeq" id="XP_040951601.1"/>
    </source>
</evidence>
<reference evidence="3" key="1">
    <citation type="journal article" date="2020" name="Nat. Genet.">
        <title>Genomic diversifications of five Gossypium allopolyploid species and their impact on cotton improvement.</title>
        <authorList>
            <person name="Chen Z.J."/>
            <person name="Sreedasyam A."/>
            <person name="Ando A."/>
            <person name="Song Q."/>
            <person name="De Santiago L.M."/>
            <person name="Hulse-Kemp A.M."/>
            <person name="Ding M."/>
            <person name="Ye W."/>
            <person name="Kirkbride R.C."/>
            <person name="Jenkins J."/>
            <person name="Plott C."/>
            <person name="Lovell J."/>
            <person name="Lin Y.M."/>
            <person name="Vaughn R."/>
            <person name="Liu B."/>
            <person name="Simpson S."/>
            <person name="Scheffler B.E."/>
            <person name="Wen L."/>
            <person name="Saski C.A."/>
            <person name="Grover C.E."/>
            <person name="Hu G."/>
            <person name="Conover J.L."/>
            <person name="Carlson J.W."/>
            <person name="Shu S."/>
            <person name="Boston L.B."/>
            <person name="Williams M."/>
            <person name="Peterson D.G."/>
            <person name="McGee K."/>
            <person name="Jones D.C."/>
            <person name="Wendel J.F."/>
            <person name="Stelly D.M."/>
            <person name="Grimwood J."/>
            <person name="Schmutz J."/>
        </authorList>
    </citation>
    <scope>NUCLEOTIDE SEQUENCE [LARGE SCALE GENOMIC DNA]</scope>
    <source>
        <strain evidence="3">cv. TM-1</strain>
    </source>
</reference>
<dbReference type="RefSeq" id="XP_040951601.1">
    <property type="nucleotide sequence ID" value="XM_041095667.1"/>
</dbReference>
<dbReference type="Proteomes" id="UP000818029">
    <property type="component" value="Chromosome A03"/>
</dbReference>